<organism evidence="1">
    <name type="scientific">marine metagenome</name>
    <dbReference type="NCBI Taxonomy" id="408172"/>
    <lineage>
        <taxon>unclassified sequences</taxon>
        <taxon>metagenomes</taxon>
        <taxon>ecological metagenomes</taxon>
    </lineage>
</organism>
<dbReference type="Gene3D" id="2.160.10.10">
    <property type="entry name" value="Hexapeptide repeat proteins"/>
    <property type="match status" value="1"/>
</dbReference>
<feature type="non-terminal residue" evidence="1">
    <location>
        <position position="1"/>
    </location>
</feature>
<name>A0A382LKU9_9ZZZZ</name>
<reference evidence="1" key="1">
    <citation type="submission" date="2018-05" db="EMBL/GenBank/DDBJ databases">
        <authorList>
            <person name="Lanie J.A."/>
            <person name="Ng W.-L."/>
            <person name="Kazmierczak K.M."/>
            <person name="Andrzejewski T.M."/>
            <person name="Davidsen T.M."/>
            <person name="Wayne K.J."/>
            <person name="Tettelin H."/>
            <person name="Glass J.I."/>
            <person name="Rusch D."/>
            <person name="Podicherti R."/>
            <person name="Tsui H.-C.T."/>
            <person name="Winkler M.E."/>
        </authorList>
    </citation>
    <scope>NUCLEOTIDE SEQUENCE</scope>
</reference>
<accession>A0A382LKU9</accession>
<gene>
    <name evidence="1" type="ORF">METZ01_LOCUS290163</name>
</gene>
<dbReference type="InterPro" id="IPR050179">
    <property type="entry name" value="Trans_hexapeptide_repeat"/>
</dbReference>
<dbReference type="AlphaFoldDB" id="A0A382LKU9"/>
<dbReference type="SUPFAM" id="SSF51161">
    <property type="entry name" value="Trimeric LpxA-like enzymes"/>
    <property type="match status" value="1"/>
</dbReference>
<dbReference type="PANTHER" id="PTHR43300:SF7">
    <property type="entry name" value="UDP-N-ACETYLBACILLOSAMINE N-ACETYLTRANSFERASE"/>
    <property type="match status" value="1"/>
</dbReference>
<evidence type="ECO:0000313" key="1">
    <source>
        <dbReference type="EMBL" id="SVC37309.1"/>
    </source>
</evidence>
<dbReference type="InterPro" id="IPR011004">
    <property type="entry name" value="Trimer_LpxA-like_sf"/>
</dbReference>
<protein>
    <submittedName>
        <fullName evidence="1">Uncharacterized protein</fullName>
    </submittedName>
</protein>
<sequence length="84" mass="8627">HGVKIGDNVIFDPAVGMDVNASVSSHCYISSGVVLSGGCVIQKNVALGAGVIVDNRVKIGKNQKIAAGTIISESLEGLYRKESA</sequence>
<dbReference type="PANTHER" id="PTHR43300">
    <property type="entry name" value="ACETYLTRANSFERASE"/>
    <property type="match status" value="1"/>
</dbReference>
<dbReference type="EMBL" id="UINC01087715">
    <property type="protein sequence ID" value="SVC37309.1"/>
    <property type="molecule type" value="Genomic_DNA"/>
</dbReference>
<proteinExistence type="predicted"/>